<name>A0A7W6MAP1_9RHOB</name>
<dbReference type="AlphaFoldDB" id="A0A7W6MAP1"/>
<accession>A0A7W6MAP1</accession>
<sequence length="41" mass="4540">MRELSRVTALAHEVRRKNAILEGPHKMGMVGALTAIEPAER</sequence>
<comment type="caution">
    <text evidence="1">The sequence shown here is derived from an EMBL/GenBank/DDBJ whole genome shotgun (WGS) entry which is preliminary data.</text>
</comment>
<protein>
    <submittedName>
        <fullName evidence="1">Uncharacterized protein</fullName>
    </submittedName>
</protein>
<evidence type="ECO:0000313" key="1">
    <source>
        <dbReference type="EMBL" id="MBB4175469.1"/>
    </source>
</evidence>
<keyword evidence="2" id="KW-1185">Reference proteome</keyword>
<organism evidence="1 2">
    <name type="scientific">Sulfitobacter noctilucicola</name>
    <dbReference type="NCBI Taxonomy" id="1342301"/>
    <lineage>
        <taxon>Bacteria</taxon>
        <taxon>Pseudomonadati</taxon>
        <taxon>Pseudomonadota</taxon>
        <taxon>Alphaproteobacteria</taxon>
        <taxon>Rhodobacterales</taxon>
        <taxon>Roseobacteraceae</taxon>
        <taxon>Sulfitobacter</taxon>
    </lineage>
</organism>
<reference evidence="1 2" key="1">
    <citation type="submission" date="2020-08" db="EMBL/GenBank/DDBJ databases">
        <title>Genomic Encyclopedia of Type Strains, Phase IV (KMG-IV): sequencing the most valuable type-strain genomes for metagenomic binning, comparative biology and taxonomic classification.</title>
        <authorList>
            <person name="Goeker M."/>
        </authorList>
    </citation>
    <scope>NUCLEOTIDE SEQUENCE [LARGE SCALE GENOMIC DNA]</scope>
    <source>
        <strain evidence="1 2">DSM 101015</strain>
    </source>
</reference>
<gene>
    <name evidence="1" type="ORF">GGR93_003262</name>
</gene>
<proteinExistence type="predicted"/>
<evidence type="ECO:0000313" key="2">
    <source>
        <dbReference type="Proteomes" id="UP000565745"/>
    </source>
</evidence>
<dbReference type="Proteomes" id="UP000565745">
    <property type="component" value="Unassembled WGS sequence"/>
</dbReference>
<dbReference type="EMBL" id="JACIFU010000004">
    <property type="protein sequence ID" value="MBB4175469.1"/>
    <property type="molecule type" value="Genomic_DNA"/>
</dbReference>